<accession>A0ABP0FCR7</accession>
<evidence type="ECO:0000256" key="1">
    <source>
        <dbReference type="SAM" id="MobiDB-lite"/>
    </source>
</evidence>
<proteinExistence type="predicted"/>
<reference evidence="2 3" key="1">
    <citation type="submission" date="2024-02" db="EMBL/GenBank/DDBJ databases">
        <authorList>
            <person name="Daric V."/>
            <person name="Darras S."/>
        </authorList>
    </citation>
    <scope>NUCLEOTIDE SEQUENCE [LARGE SCALE GENOMIC DNA]</scope>
</reference>
<organism evidence="2 3">
    <name type="scientific">Clavelina lepadiformis</name>
    <name type="common">Light-bulb sea squirt</name>
    <name type="synonym">Ascidia lepadiformis</name>
    <dbReference type="NCBI Taxonomy" id="159417"/>
    <lineage>
        <taxon>Eukaryota</taxon>
        <taxon>Metazoa</taxon>
        <taxon>Chordata</taxon>
        <taxon>Tunicata</taxon>
        <taxon>Ascidiacea</taxon>
        <taxon>Aplousobranchia</taxon>
        <taxon>Clavelinidae</taxon>
        <taxon>Clavelina</taxon>
    </lineage>
</organism>
<comment type="caution">
    <text evidence="2">The sequence shown here is derived from an EMBL/GenBank/DDBJ whole genome shotgun (WGS) entry which is preliminary data.</text>
</comment>
<dbReference type="Proteomes" id="UP001642483">
    <property type="component" value="Unassembled WGS sequence"/>
</dbReference>
<evidence type="ECO:0000313" key="2">
    <source>
        <dbReference type="EMBL" id="CAK8675888.1"/>
    </source>
</evidence>
<dbReference type="EMBL" id="CAWYQH010000024">
    <property type="protein sequence ID" value="CAK8675888.1"/>
    <property type="molecule type" value="Genomic_DNA"/>
</dbReference>
<feature type="compositionally biased region" description="Basic and acidic residues" evidence="1">
    <location>
        <begin position="1"/>
        <end position="16"/>
    </location>
</feature>
<gene>
    <name evidence="2" type="ORF">CVLEPA_LOCUS5413</name>
</gene>
<feature type="region of interest" description="Disordered" evidence="1">
    <location>
        <begin position="85"/>
        <end position="113"/>
    </location>
</feature>
<keyword evidence="3" id="KW-1185">Reference proteome</keyword>
<feature type="compositionally biased region" description="Basic and acidic residues" evidence="1">
    <location>
        <begin position="103"/>
        <end position="113"/>
    </location>
</feature>
<feature type="compositionally biased region" description="Polar residues" evidence="1">
    <location>
        <begin position="338"/>
        <end position="358"/>
    </location>
</feature>
<sequence>MESKSQSDNPSRRKTDNNVPLIGNALASSQYPPAGEIRENKHTITELTLLRNEALMKEEAARDKLKLQEIINTKQVQELRSQVRRLTMDNQRFPRSPSISSKSESRKKDGKNREVRELSKAIDLLKKEKVQLQTKVDNLTNFIQVASSMKEKAIEECREKSQIIYNLRKETKLANQIKDEEIVRRCQVEGELDSLRAYVDYVNRSAGEKMRHKSVQTMTTIPIQQSLKWRSATAFSNPSGEAAASYNAMTRAASVWRIKTMEKKYRQETLNAKQKFSNASKTCLKQHSSSLMCNHPEHEQSTGVEMSLHRHSNPPLQTNQSRLERHSYGGCTELSNEELPSQHPSSVYKNPHPSQYSNKPLPPPPPRANFASDYKVAHKFVQHTTAMGPAAIVYQARTTVDN</sequence>
<evidence type="ECO:0000313" key="3">
    <source>
        <dbReference type="Proteomes" id="UP001642483"/>
    </source>
</evidence>
<feature type="region of interest" description="Disordered" evidence="1">
    <location>
        <begin position="293"/>
        <end position="369"/>
    </location>
</feature>
<feature type="region of interest" description="Disordered" evidence="1">
    <location>
        <begin position="1"/>
        <end position="35"/>
    </location>
</feature>
<name>A0ABP0FCR7_CLALP</name>
<protein>
    <submittedName>
        <fullName evidence="2">Uncharacterized protein</fullName>
    </submittedName>
</protein>